<sequence>MKTRNDRWPSAWAMQLSTDSGPVVVRVTNVSQSGLRFVGPTPPTIGEPVQFSAMGQVVRARVVRREKTGGALAFDSMISAAQLSNLRQYRDLPLSAVGGRPIA</sequence>
<dbReference type="Pfam" id="PF07238">
    <property type="entry name" value="PilZ"/>
    <property type="match status" value="1"/>
</dbReference>
<organism evidence="2 3">
    <name type="scientific">Tropicibacter oceani</name>
    <dbReference type="NCBI Taxonomy" id="3058420"/>
    <lineage>
        <taxon>Bacteria</taxon>
        <taxon>Pseudomonadati</taxon>
        <taxon>Pseudomonadota</taxon>
        <taxon>Alphaproteobacteria</taxon>
        <taxon>Rhodobacterales</taxon>
        <taxon>Roseobacteraceae</taxon>
        <taxon>Tropicibacter</taxon>
    </lineage>
</organism>
<reference evidence="2 3" key="1">
    <citation type="submission" date="2023-05" db="EMBL/GenBank/DDBJ databases">
        <title>YMD87, complete Genome.</title>
        <authorList>
            <person name="Zhang J."/>
            <person name="Xu X."/>
        </authorList>
    </citation>
    <scope>NUCLEOTIDE SEQUENCE [LARGE SCALE GENOMIC DNA]</scope>
    <source>
        <strain evidence="2 3">YMD87</strain>
    </source>
</reference>
<evidence type="ECO:0000313" key="3">
    <source>
        <dbReference type="Proteomes" id="UP001241605"/>
    </source>
</evidence>
<proteinExistence type="predicted"/>
<dbReference type="RefSeq" id="WP_282301473.1">
    <property type="nucleotide sequence ID" value="NZ_CP124616.1"/>
</dbReference>
<name>A0ABY8QJN6_9RHOB</name>
<dbReference type="SUPFAM" id="SSF141371">
    <property type="entry name" value="PilZ domain-like"/>
    <property type="match status" value="1"/>
</dbReference>
<keyword evidence="3" id="KW-1185">Reference proteome</keyword>
<dbReference type="InterPro" id="IPR009875">
    <property type="entry name" value="PilZ_domain"/>
</dbReference>
<protein>
    <submittedName>
        <fullName evidence="2">PilZ domain-containing protein</fullName>
    </submittedName>
</protein>
<evidence type="ECO:0000313" key="2">
    <source>
        <dbReference type="EMBL" id="WGW04837.1"/>
    </source>
</evidence>
<feature type="domain" description="PilZ" evidence="1">
    <location>
        <begin position="5"/>
        <end position="89"/>
    </location>
</feature>
<dbReference type="EMBL" id="CP124616">
    <property type="protein sequence ID" value="WGW04837.1"/>
    <property type="molecule type" value="Genomic_DNA"/>
</dbReference>
<accession>A0ABY8QJN6</accession>
<dbReference type="Proteomes" id="UP001241605">
    <property type="component" value="Chromosome"/>
</dbReference>
<gene>
    <name evidence="2" type="ORF">QF118_04605</name>
</gene>
<evidence type="ECO:0000259" key="1">
    <source>
        <dbReference type="Pfam" id="PF07238"/>
    </source>
</evidence>